<dbReference type="InterPro" id="IPR014881">
    <property type="entry name" value="NOB1_Zn-bd"/>
</dbReference>
<dbReference type="GeneID" id="116299481"/>
<comment type="subcellular location">
    <subcellularLocation>
        <location evidence="1 12">Nucleus</location>
    </subcellularLocation>
</comment>
<evidence type="ECO:0000256" key="7">
    <source>
        <dbReference type="ARBA" id="ARBA00022771"/>
    </source>
</evidence>
<dbReference type="FunFam" id="3.40.50.1010:FF:000018">
    <property type="entry name" value="RNA-binding protein NOB1"/>
    <property type="match status" value="1"/>
</dbReference>
<dbReference type="CDD" id="cd09876">
    <property type="entry name" value="PIN_Nob1-like"/>
    <property type="match status" value="1"/>
</dbReference>
<evidence type="ECO:0000256" key="13">
    <source>
        <dbReference type="PIRSR" id="PIRSR037125-1"/>
    </source>
</evidence>
<dbReference type="Proteomes" id="UP000515163">
    <property type="component" value="Unplaced"/>
</dbReference>
<dbReference type="FunCoup" id="A0A6P8IA17">
    <property type="interactions" value="2233"/>
</dbReference>
<keyword evidence="7" id="KW-0863">Zinc-finger</keyword>
<dbReference type="PIRSF" id="PIRSF037125">
    <property type="entry name" value="D-site_20S_pre-rRNA_nuclease"/>
    <property type="match status" value="1"/>
</dbReference>
<evidence type="ECO:0000256" key="8">
    <source>
        <dbReference type="ARBA" id="ARBA00022801"/>
    </source>
</evidence>
<dbReference type="InterPro" id="IPR017117">
    <property type="entry name" value="Nob1_euk"/>
</dbReference>
<evidence type="ECO:0000256" key="1">
    <source>
        <dbReference type="ARBA" id="ARBA00004123"/>
    </source>
</evidence>
<organism evidence="17 18">
    <name type="scientific">Actinia tenebrosa</name>
    <name type="common">Australian red waratah sea anemone</name>
    <dbReference type="NCBI Taxonomy" id="6105"/>
    <lineage>
        <taxon>Eukaryota</taxon>
        <taxon>Metazoa</taxon>
        <taxon>Cnidaria</taxon>
        <taxon>Anthozoa</taxon>
        <taxon>Hexacorallia</taxon>
        <taxon>Actiniaria</taxon>
        <taxon>Actiniidae</taxon>
        <taxon>Actinia</taxon>
    </lineage>
</organism>
<dbReference type="KEGG" id="aten:116299481"/>
<evidence type="ECO:0000313" key="17">
    <source>
        <dbReference type="Proteomes" id="UP000515163"/>
    </source>
</evidence>
<evidence type="ECO:0000256" key="4">
    <source>
        <dbReference type="ARBA" id="ARBA00022553"/>
    </source>
</evidence>
<keyword evidence="5" id="KW-0540">Nuclease</keyword>
<keyword evidence="8" id="KW-0378">Hydrolase</keyword>
<comment type="function">
    <text evidence="11">May play a role in mRNA degradation. Endonuclease required for processing of 20S pre-rRNA precursor and biogenesis of 40S ribosomal subunits.</text>
</comment>
<protein>
    <recommendedName>
        <fullName evidence="3 12">RNA-binding protein NOB1</fullName>
    </recommendedName>
</protein>
<dbReference type="Pfam" id="PF17146">
    <property type="entry name" value="PIN_6"/>
    <property type="match status" value="1"/>
</dbReference>
<evidence type="ECO:0000256" key="9">
    <source>
        <dbReference type="ARBA" id="ARBA00022833"/>
    </source>
</evidence>
<evidence type="ECO:0000256" key="2">
    <source>
        <dbReference type="ARBA" id="ARBA00005858"/>
    </source>
</evidence>
<feature type="domain" description="Nin one binding (NOB1) Zn-ribbon-like" evidence="15">
    <location>
        <begin position="323"/>
        <end position="395"/>
    </location>
</feature>
<evidence type="ECO:0000256" key="12">
    <source>
        <dbReference type="PIRNR" id="PIRNR037125"/>
    </source>
</evidence>
<feature type="binding site" evidence="13">
    <location>
        <position position="336"/>
    </location>
    <ligand>
        <name>Zn(2+)</name>
        <dbReference type="ChEBI" id="CHEBI:29105"/>
    </ligand>
</feature>
<dbReference type="RefSeq" id="XP_031564001.1">
    <property type="nucleotide sequence ID" value="XM_031708141.1"/>
</dbReference>
<keyword evidence="9 12" id="KW-0862">Zinc</keyword>
<feature type="region of interest" description="Disordered" evidence="14">
    <location>
        <begin position="378"/>
        <end position="474"/>
    </location>
</feature>
<evidence type="ECO:0000259" key="16">
    <source>
        <dbReference type="Pfam" id="PF17146"/>
    </source>
</evidence>
<proteinExistence type="inferred from homology"/>
<dbReference type="InterPro" id="IPR036283">
    <property type="entry name" value="NOB1_Zf-like_sf"/>
</dbReference>
<dbReference type="InParanoid" id="A0A6P8IA17"/>
<evidence type="ECO:0000313" key="18">
    <source>
        <dbReference type="RefSeq" id="XP_031564001.1"/>
    </source>
</evidence>
<dbReference type="Gene3D" id="3.40.50.1010">
    <property type="entry name" value="5'-nuclease"/>
    <property type="match status" value="1"/>
</dbReference>
<dbReference type="GO" id="GO:0005634">
    <property type="term" value="C:nucleus"/>
    <property type="evidence" value="ECO:0007669"/>
    <property type="project" value="UniProtKB-SubCell"/>
</dbReference>
<dbReference type="GO" id="GO:0004521">
    <property type="term" value="F:RNA endonuclease activity"/>
    <property type="evidence" value="ECO:0007669"/>
    <property type="project" value="UniProtKB-UniRule"/>
</dbReference>
<feature type="compositionally biased region" description="Polar residues" evidence="14">
    <location>
        <begin position="138"/>
        <end position="151"/>
    </location>
</feature>
<accession>A0A6P8IA17</accession>
<dbReference type="GO" id="GO:0030490">
    <property type="term" value="P:maturation of SSU-rRNA"/>
    <property type="evidence" value="ECO:0007669"/>
    <property type="project" value="TreeGrafter"/>
</dbReference>
<dbReference type="GO" id="GO:0030688">
    <property type="term" value="C:preribosome, small subunit precursor"/>
    <property type="evidence" value="ECO:0007669"/>
    <property type="project" value="TreeGrafter"/>
</dbReference>
<keyword evidence="6 12" id="KW-0479">Metal-binding</keyword>
<dbReference type="InterPro" id="IPR033411">
    <property type="entry name" value="Ribonuclease_PIN"/>
</dbReference>
<keyword evidence="17" id="KW-1185">Reference proteome</keyword>
<evidence type="ECO:0000256" key="5">
    <source>
        <dbReference type="ARBA" id="ARBA00022722"/>
    </source>
</evidence>
<evidence type="ECO:0000256" key="14">
    <source>
        <dbReference type="SAM" id="MobiDB-lite"/>
    </source>
</evidence>
<evidence type="ECO:0000256" key="11">
    <source>
        <dbReference type="ARBA" id="ARBA00045628"/>
    </source>
</evidence>
<evidence type="ECO:0000256" key="10">
    <source>
        <dbReference type="ARBA" id="ARBA00023242"/>
    </source>
</evidence>
<feature type="compositionally biased region" description="Acidic residues" evidence="14">
    <location>
        <begin position="155"/>
        <end position="165"/>
    </location>
</feature>
<evidence type="ECO:0000256" key="6">
    <source>
        <dbReference type="ARBA" id="ARBA00022723"/>
    </source>
</evidence>
<gene>
    <name evidence="18" type="primary">LOC116299481</name>
</gene>
<keyword evidence="10 12" id="KW-0539">Nucleus</keyword>
<feature type="domain" description="Ribonuclease PIN" evidence="16">
    <location>
        <begin position="12"/>
        <end position="98"/>
    </location>
</feature>
<dbReference type="Pfam" id="PF08772">
    <property type="entry name" value="Zn_ribbon_NOB1"/>
    <property type="match status" value="1"/>
</dbReference>
<sequence length="474" mass="52669">MATNAKGNVKHLVVDSAGFIRNIELLTLGERIYTIKEVVQEIRDAATRQRLSVLPYELIFRQPSTEAIKAVTDFAKLTGDFKVLSAVDLKVLALTYQLEKEFCGIEHLKTKPTQQVQISKGQNLHKIPGFYTEKNDPSAPSNNDAEMSESQAAEGDGEGDDDDPVGSDSGKTLEDEIEEISTLPGCSISEQQQQLGLSSTAGNVTEVSRNLPQDSVRSSSTSGKSLQVIPPNQQAAVAPEAMDVQEVNNQADDLGEDEGFVEEDEEGWITPENIRAIQDEMGHNRLDASPANVEVGCLTTDFSMQNVLIQMGLHVVSVDGMLIREARSYVLKCHACFRVTHQLQKVFCPWCGNKTLKRVTMTIDENGVTHYNMSNRKRPFNIRGKKHPLPLPQGGRFADNPVLVEDQPGGQRRLPSKRDKVDAMDPDFVARSSPFSSHDINSRAVQHGFHVKERNWNRRNPNEVVKNSRRSKKK</sequence>
<dbReference type="InterPro" id="IPR039907">
    <property type="entry name" value="NOB1"/>
</dbReference>
<keyword evidence="4" id="KW-0597">Phosphoprotein</keyword>
<dbReference type="PANTHER" id="PTHR12814">
    <property type="entry name" value="RNA-BINDING PROTEIN NOB1"/>
    <property type="match status" value="1"/>
</dbReference>
<feature type="compositionally biased region" description="Basic residues" evidence="14">
    <location>
        <begin position="378"/>
        <end position="388"/>
    </location>
</feature>
<feature type="binding site" evidence="13">
    <location>
        <position position="348"/>
    </location>
    <ligand>
        <name>Zn(2+)</name>
        <dbReference type="ChEBI" id="CHEBI:29105"/>
    </ligand>
</feature>
<dbReference type="OrthoDB" id="446759at2759"/>
<evidence type="ECO:0000259" key="15">
    <source>
        <dbReference type="Pfam" id="PF08772"/>
    </source>
</evidence>
<name>A0A6P8IA17_ACTTE</name>
<dbReference type="Gene3D" id="6.20.210.10">
    <property type="entry name" value="Nin one binding (NOB1), Zn-ribbon-like"/>
    <property type="match status" value="1"/>
</dbReference>
<feature type="binding site" evidence="13">
    <location>
        <position position="351"/>
    </location>
    <ligand>
        <name>Zn(2+)</name>
        <dbReference type="ChEBI" id="CHEBI:29105"/>
    </ligand>
</feature>
<dbReference type="AlphaFoldDB" id="A0A6P8IA17"/>
<dbReference type="GO" id="GO:0016787">
    <property type="term" value="F:hydrolase activity"/>
    <property type="evidence" value="ECO:0007669"/>
    <property type="project" value="UniProtKB-KW"/>
</dbReference>
<feature type="binding site" evidence="13">
    <location>
        <position position="333"/>
    </location>
    <ligand>
        <name>Zn(2+)</name>
        <dbReference type="ChEBI" id="CHEBI:29105"/>
    </ligand>
</feature>
<dbReference type="PANTHER" id="PTHR12814:SF2">
    <property type="entry name" value="RNA-BINDING PROTEIN NOB1"/>
    <property type="match status" value="1"/>
</dbReference>
<feature type="region of interest" description="Disordered" evidence="14">
    <location>
        <begin position="127"/>
        <end position="171"/>
    </location>
</feature>
<dbReference type="SUPFAM" id="SSF144206">
    <property type="entry name" value="NOB1 zinc finger-like"/>
    <property type="match status" value="1"/>
</dbReference>
<dbReference type="GO" id="GO:0008270">
    <property type="term" value="F:zinc ion binding"/>
    <property type="evidence" value="ECO:0007669"/>
    <property type="project" value="UniProtKB-KW"/>
</dbReference>
<reference evidence="18" key="1">
    <citation type="submission" date="2025-08" db="UniProtKB">
        <authorList>
            <consortium name="RefSeq"/>
        </authorList>
    </citation>
    <scope>IDENTIFICATION</scope>
</reference>
<evidence type="ECO:0000256" key="3">
    <source>
        <dbReference type="ARBA" id="ARBA00018439"/>
    </source>
</evidence>
<comment type="similarity">
    <text evidence="2 12">Belongs to the NOB1 family.</text>
</comment>